<dbReference type="InterPro" id="IPR002889">
    <property type="entry name" value="WSC_carb-bd"/>
</dbReference>
<gene>
    <name evidence="9" type="ORF">BOX15_Mlig016049g1</name>
</gene>
<feature type="signal peptide" evidence="7">
    <location>
        <begin position="1"/>
        <end position="28"/>
    </location>
</feature>
<organism evidence="9 10">
    <name type="scientific">Macrostomum lignano</name>
    <dbReference type="NCBI Taxonomy" id="282301"/>
    <lineage>
        <taxon>Eukaryota</taxon>
        <taxon>Metazoa</taxon>
        <taxon>Spiralia</taxon>
        <taxon>Lophotrochozoa</taxon>
        <taxon>Platyhelminthes</taxon>
        <taxon>Rhabditophora</taxon>
        <taxon>Macrostomorpha</taxon>
        <taxon>Macrostomida</taxon>
        <taxon>Macrostomidae</taxon>
        <taxon>Macrostomum</taxon>
    </lineage>
</organism>
<evidence type="ECO:0000313" key="10">
    <source>
        <dbReference type="Proteomes" id="UP000215902"/>
    </source>
</evidence>
<dbReference type="EMBL" id="NIVC01000757">
    <property type="protein sequence ID" value="PAA77252.1"/>
    <property type="molecule type" value="Genomic_DNA"/>
</dbReference>
<feature type="domain" description="WSC" evidence="8">
    <location>
        <begin position="54"/>
        <end position="145"/>
    </location>
</feature>
<keyword evidence="10" id="KW-1185">Reference proteome</keyword>
<accession>A0A267FWA7</accession>
<dbReference type="OrthoDB" id="6071159at2759"/>
<dbReference type="PANTHER" id="PTHR24269:SF16">
    <property type="entry name" value="PROTEIN SLG1"/>
    <property type="match status" value="1"/>
</dbReference>
<keyword evidence="2" id="KW-0812">Transmembrane</keyword>
<keyword evidence="6" id="KW-0325">Glycoprotein</keyword>
<dbReference type="PROSITE" id="PS51212">
    <property type="entry name" value="WSC"/>
    <property type="match status" value="1"/>
</dbReference>
<keyword evidence="4" id="KW-1133">Transmembrane helix</keyword>
<dbReference type="AlphaFoldDB" id="A0A267FWA7"/>
<sequence length="146" mass="15989">MASSRARFLSCLLLSVLVLLTSLPASEGCANPFKIIKDKIKAKFKSVTGDKAPASYLKGCFIDNSDMRDLPTFAGYDEKMDVGLCAQRCQKWKKKYLGLQEGSSCWCGNSFGAHGESADSCQTRCLGNDDEMCGGKLFNSVYELQE</sequence>
<dbReference type="GO" id="GO:0005886">
    <property type="term" value="C:plasma membrane"/>
    <property type="evidence" value="ECO:0007669"/>
    <property type="project" value="TreeGrafter"/>
</dbReference>
<keyword evidence="5" id="KW-0472">Membrane</keyword>
<comment type="subcellular location">
    <subcellularLocation>
        <location evidence="1">Membrane</location>
        <topology evidence="1">Single-pass membrane protein</topology>
    </subcellularLocation>
</comment>
<evidence type="ECO:0000256" key="3">
    <source>
        <dbReference type="ARBA" id="ARBA00022729"/>
    </source>
</evidence>
<keyword evidence="3 7" id="KW-0732">Signal</keyword>
<protein>
    <recommendedName>
        <fullName evidence="8">WSC domain-containing protein</fullName>
    </recommendedName>
</protein>
<dbReference type="STRING" id="282301.A0A267FWA7"/>
<dbReference type="Pfam" id="PF01822">
    <property type="entry name" value="WSC"/>
    <property type="match status" value="1"/>
</dbReference>
<reference evidence="9 10" key="1">
    <citation type="submission" date="2017-06" db="EMBL/GenBank/DDBJ databases">
        <title>A platform for efficient transgenesis in Macrostomum lignano, a flatworm model organism for stem cell research.</title>
        <authorList>
            <person name="Berezikov E."/>
        </authorList>
    </citation>
    <scope>NUCLEOTIDE SEQUENCE [LARGE SCALE GENOMIC DNA]</scope>
    <source>
        <strain evidence="9">DV1</strain>
        <tissue evidence="9">Whole organism</tissue>
    </source>
</reference>
<dbReference type="InterPro" id="IPR051836">
    <property type="entry name" value="Kremen_rcpt"/>
</dbReference>
<evidence type="ECO:0000313" key="9">
    <source>
        <dbReference type="EMBL" id="PAA77252.1"/>
    </source>
</evidence>
<feature type="chain" id="PRO_5012085815" description="WSC domain-containing protein" evidence="7">
    <location>
        <begin position="29"/>
        <end position="146"/>
    </location>
</feature>
<evidence type="ECO:0000256" key="6">
    <source>
        <dbReference type="ARBA" id="ARBA00023180"/>
    </source>
</evidence>
<evidence type="ECO:0000256" key="2">
    <source>
        <dbReference type="ARBA" id="ARBA00022692"/>
    </source>
</evidence>
<proteinExistence type="predicted"/>
<comment type="caution">
    <text evidence="9">The sequence shown here is derived from an EMBL/GenBank/DDBJ whole genome shotgun (WGS) entry which is preliminary data.</text>
</comment>
<evidence type="ECO:0000256" key="7">
    <source>
        <dbReference type="SAM" id="SignalP"/>
    </source>
</evidence>
<name>A0A267FWA7_9PLAT</name>
<evidence type="ECO:0000256" key="5">
    <source>
        <dbReference type="ARBA" id="ARBA00023136"/>
    </source>
</evidence>
<dbReference type="PANTHER" id="PTHR24269">
    <property type="entry name" value="KREMEN PROTEIN"/>
    <property type="match status" value="1"/>
</dbReference>
<evidence type="ECO:0000256" key="4">
    <source>
        <dbReference type="ARBA" id="ARBA00022989"/>
    </source>
</evidence>
<evidence type="ECO:0000259" key="8">
    <source>
        <dbReference type="PROSITE" id="PS51212"/>
    </source>
</evidence>
<evidence type="ECO:0000256" key="1">
    <source>
        <dbReference type="ARBA" id="ARBA00004167"/>
    </source>
</evidence>
<dbReference type="Proteomes" id="UP000215902">
    <property type="component" value="Unassembled WGS sequence"/>
</dbReference>
<dbReference type="SMART" id="SM00321">
    <property type="entry name" value="WSC"/>
    <property type="match status" value="1"/>
</dbReference>